<reference evidence="2 3" key="1">
    <citation type="journal article" date="2018" name="Plant J.">
        <title>Genome sequences of Chlorella sorokiniana UTEX 1602 and Micractinium conductrix SAG 241.80: implications to maltose excretion by a green alga.</title>
        <authorList>
            <person name="Arriola M.B."/>
            <person name="Velmurugan N."/>
            <person name="Zhang Y."/>
            <person name="Plunkett M.H."/>
            <person name="Hondzo H."/>
            <person name="Barney B.M."/>
        </authorList>
    </citation>
    <scope>NUCLEOTIDE SEQUENCE [LARGE SCALE GENOMIC DNA]</scope>
    <source>
        <strain evidence="3">UTEX 1602</strain>
    </source>
</reference>
<dbReference type="Proteomes" id="UP000239899">
    <property type="component" value="Unassembled WGS sequence"/>
</dbReference>
<comment type="caution">
    <text evidence="2">The sequence shown here is derived from an EMBL/GenBank/DDBJ whole genome shotgun (WGS) entry which is preliminary data.</text>
</comment>
<keyword evidence="3" id="KW-1185">Reference proteome</keyword>
<dbReference type="InterPro" id="IPR030791">
    <property type="entry name" value="Rotatin"/>
</dbReference>
<dbReference type="PANTHER" id="PTHR31691">
    <property type="entry name" value="ROTATIN"/>
    <property type="match status" value="1"/>
</dbReference>
<dbReference type="STRING" id="3076.A0A2P6TD66"/>
<dbReference type="OrthoDB" id="428850at2759"/>
<sequence length="1365" mass="138556">MASLPLIDKLAHPLPDVRRRALRSLQFKLQHGLLDAASLTGAHALDAAERLLSFLLHPLEPAGGSASGAGDALIALELLAVLARQPGAAAQLLQLGADQALIRMADDLPGCSQPASALLGELLCSAAADAAACPPPAALAGTAVSTDAAPLPASTPITQLAYSAGTQPEPSPWASPSSLPWAAMSPVGAAATSRPSTPWPAAAASALAAGSRHIRAVHLSEDDSQQLFEVALELQPERFEAAGEASLLATLATLRYGVLADMPAAGVAGEPALLQALLRLVDGAQGHPAAAAAALGVLQALAASLAAAEPAAEGEAGLPLAPLAHECLLRCAALLCNHSLQPQALAAAQGLLPLLQLPADAGTDSGGSGSGSGSGCLALAPVVVALTEALRLELLSECTAAGVAPPASWATGFHALVLGPSTLGILQLIRGLVQRRPRLLSPQVLPPLLCDVLVALASHPVSLLAVLASPSVQPDLAAAALGQLAQVAGDARFGVVLGQEPVLALLLRHAQDSSPCHHMQQPSLAGLVALTEQQPSAADWLLADADARCVPLLPLAFHPLPAVRQAIAQLLDTLLFDTAARQLHSLAAQLADGPDCSFSPCSSSKAQASTPEPFCASYWFARPTAILSPAAALHPCPPVSVFASEGQQRLWRARQLCPTAAAGGEGGSAGSLLQLLSGPSLAAAPAQWEADLVRSSLAMLRGLQPEGLVADGVRQLAAAESHQQCHAALRRLELLAAALPKGLGALAAAPWRDALDLLLSAAPLSPEDCALWGNMLPLLQRLLQASHPPAQQTAVLETQLLVRLAEQFAGGSALSCVEQASSEDRHAAALLPAVLLTRALLDAEGAVQLLGGGAALTRLLRQPATALGDDAPGDAATLAPGQATAATHAFRAAHAAAALLATLRHLAPAECWAEVSSAPGLLAAAASAFSWVASFGCRALPVLIDPAVAALQQSAQATLAPLADAIALLAQTSSPDQLGAACSCAPLPLAAAVATAASSPTVQPGQGAGPPVGAVMGTYLMEQWLEAAAAASGSEKGSVEQQQQQQVLDAALGGLLAFSASAKQVAVDAGLHSSLLDSFRALAASLGSGSARPASPLQPLPQPSAAAHRTAKLQQLREVRRSGAKQPAVALAFGSRVPVSAPAASKHGGSRNSSGEPPLLERLVAAALSGRSQPVAALSAFAASPDGARVLVHSSGIAARALRALQDQIAAKEWRRLLPTLQVLTELCSQPEGQRAVLACSAPSDTLLGVLLSLAEHSAPAATAAMLLLRQLAICPEAKAHFVSRRGALQTLLDAVKAAEEQPERAAAAAHALWALVHGGERVKVAVWRCEGWEQALSAALAACRQEERPVLRSGVEELQRLLAK</sequence>
<dbReference type="GO" id="GO:0044782">
    <property type="term" value="P:cilium organization"/>
    <property type="evidence" value="ECO:0007669"/>
    <property type="project" value="InterPro"/>
</dbReference>
<dbReference type="EMBL" id="LHPG02000023">
    <property type="protein sequence ID" value="PRW20587.1"/>
    <property type="molecule type" value="Genomic_DNA"/>
</dbReference>
<accession>A0A2P6TD66</accession>
<evidence type="ECO:0000256" key="1">
    <source>
        <dbReference type="SAM" id="MobiDB-lite"/>
    </source>
</evidence>
<dbReference type="PANTHER" id="PTHR31691:SF1">
    <property type="entry name" value="ROTATIN"/>
    <property type="match status" value="1"/>
</dbReference>
<proteinExistence type="predicted"/>
<evidence type="ECO:0008006" key="4">
    <source>
        <dbReference type="Google" id="ProtNLM"/>
    </source>
</evidence>
<protein>
    <recommendedName>
        <fullName evidence="4">Rotatin</fullName>
    </recommendedName>
</protein>
<dbReference type="InterPro" id="IPR016024">
    <property type="entry name" value="ARM-type_fold"/>
</dbReference>
<organism evidence="2 3">
    <name type="scientific">Chlorella sorokiniana</name>
    <name type="common">Freshwater green alga</name>
    <dbReference type="NCBI Taxonomy" id="3076"/>
    <lineage>
        <taxon>Eukaryota</taxon>
        <taxon>Viridiplantae</taxon>
        <taxon>Chlorophyta</taxon>
        <taxon>core chlorophytes</taxon>
        <taxon>Trebouxiophyceae</taxon>
        <taxon>Chlorellales</taxon>
        <taxon>Chlorellaceae</taxon>
        <taxon>Chlorella clade</taxon>
        <taxon>Chlorella</taxon>
    </lineage>
</organism>
<gene>
    <name evidence="2" type="ORF">C2E21_8958</name>
</gene>
<feature type="region of interest" description="Disordered" evidence="1">
    <location>
        <begin position="1090"/>
        <end position="1112"/>
    </location>
</feature>
<evidence type="ECO:0000313" key="2">
    <source>
        <dbReference type="EMBL" id="PRW20587.1"/>
    </source>
</evidence>
<dbReference type="GO" id="GO:0036064">
    <property type="term" value="C:ciliary basal body"/>
    <property type="evidence" value="ECO:0007669"/>
    <property type="project" value="InterPro"/>
</dbReference>
<name>A0A2P6TD66_CHLSO</name>
<evidence type="ECO:0000313" key="3">
    <source>
        <dbReference type="Proteomes" id="UP000239899"/>
    </source>
</evidence>
<dbReference type="SUPFAM" id="SSF48371">
    <property type="entry name" value="ARM repeat"/>
    <property type="match status" value="2"/>
</dbReference>